<organism evidence="1 2">
    <name type="scientific">Hyalangium rubrum</name>
    <dbReference type="NCBI Taxonomy" id="3103134"/>
    <lineage>
        <taxon>Bacteria</taxon>
        <taxon>Pseudomonadati</taxon>
        <taxon>Myxococcota</taxon>
        <taxon>Myxococcia</taxon>
        <taxon>Myxococcales</taxon>
        <taxon>Cystobacterineae</taxon>
        <taxon>Archangiaceae</taxon>
        <taxon>Hyalangium</taxon>
    </lineage>
</organism>
<protein>
    <submittedName>
        <fullName evidence="1">GTP pyrophosphokinase</fullName>
    </submittedName>
</protein>
<reference evidence="1 2" key="1">
    <citation type="submission" date="2023-12" db="EMBL/GenBank/DDBJ databases">
        <title>the genome sequence of Hyalangium sp. s54d21.</title>
        <authorList>
            <person name="Zhang X."/>
        </authorList>
    </citation>
    <scope>NUCLEOTIDE SEQUENCE [LARGE SCALE GENOMIC DNA]</scope>
    <source>
        <strain evidence="2">s54d21</strain>
    </source>
</reference>
<dbReference type="Gene3D" id="1.10.3210.10">
    <property type="entry name" value="Hypothetical protein af1432"/>
    <property type="match status" value="1"/>
</dbReference>
<sequence length="145" mass="16589">MSTAPTPTLEDAIALAVEAHRGQRDKVGQTYILHPLRVMMRLETEAERMAAILHDVVEDTPYTLERLRALGYPEEVLSALECLTKREGETYEAFIERIRPHSLARRVKLADLEDNMDVRRLLVVGPKEAERLARYRAAWARLKAP</sequence>
<dbReference type="EMBL" id="JAXIVS010000016">
    <property type="protein sequence ID" value="MDY7231832.1"/>
    <property type="molecule type" value="Genomic_DNA"/>
</dbReference>
<evidence type="ECO:0000313" key="1">
    <source>
        <dbReference type="EMBL" id="MDY7231832.1"/>
    </source>
</evidence>
<dbReference type="Proteomes" id="UP001291309">
    <property type="component" value="Unassembled WGS sequence"/>
</dbReference>
<gene>
    <name evidence="1" type="ORF">SYV04_35930</name>
</gene>
<accession>A0ABU5HFA3</accession>
<dbReference type="SUPFAM" id="SSF109604">
    <property type="entry name" value="HD-domain/PDEase-like"/>
    <property type="match status" value="1"/>
</dbReference>
<keyword evidence="2" id="KW-1185">Reference proteome</keyword>
<proteinExistence type="predicted"/>
<evidence type="ECO:0000313" key="2">
    <source>
        <dbReference type="Proteomes" id="UP001291309"/>
    </source>
</evidence>
<comment type="caution">
    <text evidence="1">The sequence shown here is derived from an EMBL/GenBank/DDBJ whole genome shotgun (WGS) entry which is preliminary data.</text>
</comment>
<dbReference type="RefSeq" id="WP_321550545.1">
    <property type="nucleotide sequence ID" value="NZ_JAXIVS010000016.1"/>
</dbReference>
<name>A0ABU5HFA3_9BACT</name>